<feature type="compositionally biased region" description="Low complexity" evidence="2">
    <location>
        <begin position="2278"/>
        <end position="2288"/>
    </location>
</feature>
<feature type="coiled-coil region" evidence="1">
    <location>
        <begin position="2410"/>
        <end position="2455"/>
    </location>
</feature>
<feature type="coiled-coil region" evidence="1">
    <location>
        <begin position="1616"/>
        <end position="1657"/>
    </location>
</feature>
<feature type="domain" description="MSP" evidence="3">
    <location>
        <begin position="7"/>
        <end position="149"/>
    </location>
</feature>
<organism evidence="4 5">
    <name type="scientific">Apatococcus lobatus</name>
    <dbReference type="NCBI Taxonomy" id="904363"/>
    <lineage>
        <taxon>Eukaryota</taxon>
        <taxon>Viridiplantae</taxon>
        <taxon>Chlorophyta</taxon>
        <taxon>core chlorophytes</taxon>
        <taxon>Trebouxiophyceae</taxon>
        <taxon>Chlorellales</taxon>
        <taxon>Chlorellaceae</taxon>
        <taxon>Apatococcus</taxon>
    </lineage>
</organism>
<feature type="compositionally biased region" description="Polar residues" evidence="2">
    <location>
        <begin position="3276"/>
        <end position="3294"/>
    </location>
</feature>
<feature type="region of interest" description="Disordered" evidence="2">
    <location>
        <begin position="2034"/>
        <end position="2060"/>
    </location>
</feature>
<feature type="coiled-coil region" evidence="1">
    <location>
        <begin position="792"/>
        <end position="850"/>
    </location>
</feature>
<feature type="coiled-coil region" evidence="1">
    <location>
        <begin position="1077"/>
        <end position="1104"/>
    </location>
</feature>
<comment type="caution">
    <text evidence="4">The sequence shown here is derived from an EMBL/GenBank/DDBJ whole genome shotgun (WGS) entry which is preliminary data.</text>
</comment>
<dbReference type="SUPFAM" id="SSF49354">
    <property type="entry name" value="PapD-like"/>
    <property type="match status" value="1"/>
</dbReference>
<feature type="compositionally biased region" description="Basic and acidic residues" evidence="2">
    <location>
        <begin position="2634"/>
        <end position="2644"/>
    </location>
</feature>
<dbReference type="PANTHER" id="PTHR47357">
    <property type="entry name" value="COP1-INTERACTIVE PROTEIN 1"/>
    <property type="match status" value="1"/>
</dbReference>
<keyword evidence="1" id="KW-0175">Coiled coil</keyword>
<feature type="coiled-coil region" evidence="1">
    <location>
        <begin position="948"/>
        <end position="1026"/>
    </location>
</feature>
<gene>
    <name evidence="4" type="ORF">WJX74_002074</name>
</gene>
<dbReference type="GO" id="GO:0005856">
    <property type="term" value="C:cytoskeleton"/>
    <property type="evidence" value="ECO:0007669"/>
    <property type="project" value="TreeGrafter"/>
</dbReference>
<dbReference type="Gene3D" id="2.60.40.10">
    <property type="entry name" value="Immunoglobulins"/>
    <property type="match status" value="1"/>
</dbReference>
<feature type="region of interest" description="Disordered" evidence="2">
    <location>
        <begin position="2618"/>
        <end position="2644"/>
    </location>
</feature>
<evidence type="ECO:0000256" key="2">
    <source>
        <dbReference type="SAM" id="MobiDB-lite"/>
    </source>
</evidence>
<feature type="region of interest" description="Disordered" evidence="2">
    <location>
        <begin position="3272"/>
        <end position="3307"/>
    </location>
</feature>
<evidence type="ECO:0000259" key="3">
    <source>
        <dbReference type="PROSITE" id="PS50202"/>
    </source>
</evidence>
<evidence type="ECO:0000256" key="1">
    <source>
        <dbReference type="SAM" id="Coils"/>
    </source>
</evidence>
<dbReference type="InterPro" id="IPR000535">
    <property type="entry name" value="MSP_dom"/>
</dbReference>
<feature type="coiled-coil region" evidence="1">
    <location>
        <begin position="1979"/>
        <end position="2013"/>
    </location>
</feature>
<protein>
    <recommendedName>
        <fullName evidence="3">MSP domain-containing protein</fullName>
    </recommendedName>
</protein>
<keyword evidence="5" id="KW-1185">Reference proteome</keyword>
<feature type="region of interest" description="Disordered" evidence="2">
    <location>
        <begin position="2145"/>
        <end position="2289"/>
    </location>
</feature>
<feature type="region of interest" description="Disordered" evidence="2">
    <location>
        <begin position="420"/>
        <end position="439"/>
    </location>
</feature>
<reference evidence="4 5" key="1">
    <citation type="journal article" date="2024" name="Nat. Commun.">
        <title>Phylogenomics reveals the evolutionary origins of lichenization in chlorophyte algae.</title>
        <authorList>
            <person name="Puginier C."/>
            <person name="Libourel C."/>
            <person name="Otte J."/>
            <person name="Skaloud P."/>
            <person name="Haon M."/>
            <person name="Grisel S."/>
            <person name="Petersen M."/>
            <person name="Berrin J.G."/>
            <person name="Delaux P.M."/>
            <person name="Dal Grande F."/>
            <person name="Keller J."/>
        </authorList>
    </citation>
    <scope>NUCLEOTIDE SEQUENCE [LARGE SCALE GENOMIC DNA]</scope>
    <source>
        <strain evidence="4 5">SAG 2145</strain>
    </source>
</reference>
<evidence type="ECO:0000313" key="4">
    <source>
        <dbReference type="EMBL" id="KAK9819108.1"/>
    </source>
</evidence>
<dbReference type="InterPro" id="IPR013783">
    <property type="entry name" value="Ig-like_fold"/>
</dbReference>
<proteinExistence type="predicted"/>
<feature type="coiled-coil region" evidence="1">
    <location>
        <begin position="547"/>
        <end position="577"/>
    </location>
</feature>
<name>A0AAW1Q9R7_9CHLO</name>
<feature type="coiled-coil region" evidence="1">
    <location>
        <begin position="1351"/>
        <end position="1378"/>
    </location>
</feature>
<sequence length="3345" mass="363683">MAACPDALHLEPEELIFSSVRIGQAYCHTVKVTNTLEVSVEAAIRAGSPERYSLSPASIALKPGESACIDVRLRILRFAAKRKAIEQGQRDIFHIKATYFDQKFHSTFFLAPEPGTDTAKPQGGRTFSKQHAKLKQGADTSRQLAIITKQDQHALYSEAADDSAGFGSDLDGDHPAQQPTQLQLARLEPDEAQLDHLYLLVESQKAAMRDQDEMIRLLRRQAAEQERTAGHGGNGSPRGHAPMALTTPALGSPEPELQHQVSTLEAENARLQGACEQLRGRLYQADQDCAAHSREADSLRALQEELQGQAPKCHALIQAAVAQEKAQQETRNLRVLNLLRSKDEALQASQDRCTELAAQKAQMEVTLQEAMEKLGARESRLAEVLEGRAKLRKQLDQSHADFSAMQATMKAELIASQDVAQKEKARAAHSPSKAAAEHRAQKLRLELQESEAALTAARDHVQQLTQGLDTSNDDLQNQLQQAEREQQHWSTADTRAADQVQQLKQQVTDLQAILASEADRQQLCSGSRRPNFPSPTRSSMPANSMAAADLQHKIQELEEANDKLERALLEANRMRAMLATRPLVPASSGHGHHTGSHIPEKEVVPGPQGMSQAAACARCGSLEGQLQSKTAELGQAQKQCAHLQSSLTIAQAHQSTWDSERRSMQKTQDSNRLAAERMNARVSELAIAADGLRAELRSSQAIHSKATAQQKKLQDAVAASLNQDHDLAGMRGALQAIIGRRLSPTKALAGQLIHVHHGSEDSSNSSALSTPALQGTAATSKAGLQLEFEAFRAEAEAKQARLRLDVQQCRDEAAAEMQGLRDLNTTLAGRSNLHQELAQLGARLTAANKKASGLQLDLQATQSSLHAKTVEAQQLLEKLDALQCHADASSQTIDQKASAAQLCPGEHQQDPRMLMPPADPIFHKTELADLRSKLTEAGREVAAVHARLADAEAGLHEARRKVAKQQQEASQVEAQHAAACAKRELDSLQASEKQASQAAATALQAQQHAEAETADLKERLQILMETIETLQAGNAGEKDQRIVTLTAQMSAARLRETMLDRRSAESIADAAMVRKCCEEQKSTLERLQNEKEAATCNRQEADAAASASARRMQGYHLELNGVTLSLQKACSAADEAQGRAIRLQAEVRGMQEALAAASTHHHQQLSRERGEASAALKAAMQSAAAGPGMDGSPGVVAQGIDSIVAALHSINASRTASTDASAGVWTDIPQEILARMRTLLIVSDARANQSAADARMACSETASLMHKLRRAEEMLDSQVADIQKAVTERDALALCNEQVQVMSMSKDRMKHQDARLSALTKQLDETLIEEATRQVHQKNLQHDLTRQKQTLESKTAKISTLEAHVQKLEAELIAQLQELSGCAEAHGFEDANEIITRRDAGVRAWFEEETGRRLLSDDSSETIMALTREVCSLKLAQSQLAANESAARIRLAAAHKQEALLQVQVQALSARCTDLEERAHEGQMEDTGFTGMRQELAAKAAEVYDLQAEQLRLQQELSEKDAALRKCQRVQAGAASALTYERAHCKKRLEEACQKISSDFGKEKQELLHDLRTAHEDAKAAARGHEDAISVLADDNAAALAARPEPREHEEVIAAKTEALRALEEWETRCQELEAEVEVLQAEVQRHQMELANGRADAETRGAAVAGLEAMLTSLMKAAAQGRHPGSSTRLSTKQSKQEEAISMVTLSRQLVQAKLSDADAHRKLRVSAKAEVVLRLRLAERDARVDELKAALMRSRPQGLPRPGSRQMGRAQHVPLLLPAPPTVMPDAAATNQAAASETHLGAEHVAMQQTQDAAARSSLARECGDLRLEVAKRDAEIESLQGALAVAAACQEDDSQRTLLTHDQSSCDQDNMIRDLQRRVRGLQDACRDANTAARAALGLSALEPSADDGQEAGNPFMQVHCDQLGSLVDLLASKLREKDAQIRRVRMGLKAAEDKAAAERADAAASPLDTAQRSVIRNLGLKVSSLSQQIASLKEERNLAQARLRALRASLGARSSAEDTEQLPALPAAAGQVSNPAMPGPRQESNLPDQPKQAASEAEGLCQLLEHHLNALEAAQKPLQTLQHPCEESSAEGGQVPSDSRWDPAEMVPRIISATCACVTEIYSMRATLRVLSSGLDSLSYAPQASSAQPSPVAGAAEQPSQPPGTSQQIARADAAAQTSHSSVPSSPEHWAGFPSPHSSGTGVPSEKPGSVSRKSHKLHRETQTDGKVGNPADHGSPGRPASPRLSSKQPEEGSGLEAVQHRATSLDQGRSRSPKSSTSLSLGLYPEQHENCARSASAKHLGGRRADHSTALVVHEGFADREARREKERAGKWKTKCQKLREQVASMQAAAAAAESAWKERLAAIQQAAETSIKEDKRLAGPDAQPPQQQEQTAAIRDAAVAAMRATEAEARCDVLQRQADTLRAQSTAVQASLQERVESLTGSLAQEKNERGKIVTSLRETIHGLRRAGDVEGRLKTELIQQHELLAAAKAAQEQAEAKAAHRKADNRAARDKIDSLQQHLSKQMAEAEMADHLASLRLSGVQQELKSLSGRLASADALRAQLETSLQARISQAVSDIEQDLKVPPALEESMEHVQRMAEAVGKKVLDLEQHQHAAERETELAETSKQTAREHQLDQELHRARQRLQKAEEECKEACSRAADLQHDLQAEIHRLQKQTEHLQISYDQERQSLIDKHAAQLNQVEGHMEAERKALKQAASAAAATAAASAEERAKATSHCRVKESERRALQDITNAQAAQQQLISEIDDIRSQFKAYQQVKSKEVAALEARLRHCLAQPQDPGKASKYSSLRRPQQGAGAGAASHENSSWTLLAGLPRGKADTSNLNAACEVASAMESESILAALREANFERLERESAEAAAAAAHEAADKLRAKLKATQKDIASLREEAAAAAAEASHRPSAEALQKAQEQAQVAQQDLKAARAESSRRLKALQDLQRCCDDTCLPIPASAMAAERAAREAAESKASATQASLARKTQLVADLRKRVTDLEESVVRASIKESPSSSAVGSEARIKAQQAALQRRDEMLRELRDRLDQAGRDMAVMREAEDAQLATVRKLKADLARRDTQLKDSLHSVNQAQMDAASQSAAAEAQQESMSTKLRVAAAHRAACQRMGRQLLDALDEAAQTVLQCSWAIRSSVQDHDTQAPDWRTASSETIARMVNLDLDDLEEVVGGNMLHSHARPRQDADEQQVSRLLQNLHEVAADLLSDASQAKQSCHMSWRLQQDMCHDLLTKLLQELHQLSERSQRKMTSTSSAAFPRSQNVTRVSSREDPRFSQGSWETNTLHRPLHLADGDCSLNSIDQLQAELWQAECGLHDI</sequence>
<feature type="coiled-coil region" evidence="1">
    <location>
        <begin position="2327"/>
        <end position="2361"/>
    </location>
</feature>
<dbReference type="GO" id="GO:0005200">
    <property type="term" value="F:structural constituent of cytoskeleton"/>
    <property type="evidence" value="ECO:0007669"/>
    <property type="project" value="TreeGrafter"/>
</dbReference>
<feature type="coiled-coil region" evidence="1">
    <location>
        <begin position="2879"/>
        <end position="2961"/>
    </location>
</feature>
<feature type="region of interest" description="Disordered" evidence="2">
    <location>
        <begin position="2802"/>
        <end position="2830"/>
    </location>
</feature>
<accession>A0AAW1Q9R7</accession>
<dbReference type="InterPro" id="IPR008962">
    <property type="entry name" value="PapD-like_sf"/>
</dbReference>
<dbReference type="PANTHER" id="PTHR47357:SF1">
    <property type="entry name" value="SPINDLE POLE BODY COMPONENT 110"/>
    <property type="match status" value="1"/>
</dbReference>
<dbReference type="EMBL" id="JALJOS010000050">
    <property type="protein sequence ID" value="KAK9819108.1"/>
    <property type="molecule type" value="Genomic_DNA"/>
</dbReference>
<evidence type="ECO:0000313" key="5">
    <source>
        <dbReference type="Proteomes" id="UP001438707"/>
    </source>
</evidence>
<feature type="region of interest" description="Disordered" evidence="2">
    <location>
        <begin position="223"/>
        <end position="242"/>
    </location>
</feature>
<feature type="region of interest" description="Disordered" evidence="2">
    <location>
        <begin position="520"/>
        <end position="542"/>
    </location>
</feature>
<feature type="compositionally biased region" description="Polar residues" evidence="2">
    <location>
        <begin position="2180"/>
        <end position="2189"/>
    </location>
</feature>
<dbReference type="PROSITE" id="PS50202">
    <property type="entry name" value="MSP"/>
    <property type="match status" value="1"/>
</dbReference>
<feature type="region of interest" description="Disordered" evidence="2">
    <location>
        <begin position="2085"/>
        <end position="2105"/>
    </location>
</feature>
<feature type="compositionally biased region" description="Low complexity" evidence="2">
    <location>
        <begin position="2145"/>
        <end position="2160"/>
    </location>
</feature>
<dbReference type="Proteomes" id="UP001438707">
    <property type="component" value="Unassembled WGS sequence"/>
</dbReference>
<feature type="coiled-coil region" evidence="1">
    <location>
        <begin position="2998"/>
        <end position="3073"/>
    </location>
</feature>